<evidence type="ECO:0000256" key="1">
    <source>
        <dbReference type="SAM" id="MobiDB-lite"/>
    </source>
</evidence>
<evidence type="ECO:0000313" key="3">
    <source>
        <dbReference type="Proteomes" id="UP000663823"/>
    </source>
</evidence>
<comment type="caution">
    <text evidence="2">The sequence shown here is derived from an EMBL/GenBank/DDBJ whole genome shotgun (WGS) entry which is preliminary data.</text>
</comment>
<feature type="compositionally biased region" description="Basic and acidic residues" evidence="1">
    <location>
        <begin position="1"/>
        <end position="14"/>
    </location>
</feature>
<proteinExistence type="predicted"/>
<sequence length="36" mass="4032">ARDDIPLGGPKDKNWNPGKDGIAQWSKQRGLLVLMR</sequence>
<feature type="region of interest" description="Disordered" evidence="1">
    <location>
        <begin position="1"/>
        <end position="22"/>
    </location>
</feature>
<feature type="non-terminal residue" evidence="2">
    <location>
        <position position="1"/>
    </location>
</feature>
<dbReference type="Proteomes" id="UP000663823">
    <property type="component" value="Unassembled WGS sequence"/>
</dbReference>
<dbReference type="AlphaFoldDB" id="A0A820CCB8"/>
<gene>
    <name evidence="2" type="ORF">OTI717_LOCUS39393</name>
</gene>
<organism evidence="2 3">
    <name type="scientific">Rotaria sordida</name>
    <dbReference type="NCBI Taxonomy" id="392033"/>
    <lineage>
        <taxon>Eukaryota</taxon>
        <taxon>Metazoa</taxon>
        <taxon>Spiralia</taxon>
        <taxon>Gnathifera</taxon>
        <taxon>Rotifera</taxon>
        <taxon>Eurotatoria</taxon>
        <taxon>Bdelloidea</taxon>
        <taxon>Philodinida</taxon>
        <taxon>Philodinidae</taxon>
        <taxon>Rotaria</taxon>
    </lineage>
</organism>
<reference evidence="2" key="1">
    <citation type="submission" date="2021-02" db="EMBL/GenBank/DDBJ databases">
        <authorList>
            <person name="Nowell W R."/>
        </authorList>
    </citation>
    <scope>NUCLEOTIDE SEQUENCE</scope>
</reference>
<name>A0A820CCB8_9BILA</name>
<accession>A0A820CCB8</accession>
<evidence type="ECO:0000313" key="2">
    <source>
        <dbReference type="EMBL" id="CAF4221424.1"/>
    </source>
</evidence>
<protein>
    <submittedName>
        <fullName evidence="2">Uncharacterized protein</fullName>
    </submittedName>
</protein>
<dbReference type="EMBL" id="CAJOAX010025182">
    <property type="protein sequence ID" value="CAF4221424.1"/>
    <property type="molecule type" value="Genomic_DNA"/>
</dbReference>